<reference evidence="1 2" key="1">
    <citation type="submission" date="2021-06" db="EMBL/GenBank/DDBJ databases">
        <title>Caerostris darwini draft genome.</title>
        <authorList>
            <person name="Kono N."/>
            <person name="Arakawa K."/>
        </authorList>
    </citation>
    <scope>NUCLEOTIDE SEQUENCE [LARGE SCALE GENOMIC DNA]</scope>
</reference>
<dbReference type="AlphaFoldDB" id="A0AAV4RHU2"/>
<comment type="caution">
    <text evidence="1">The sequence shown here is derived from an EMBL/GenBank/DDBJ whole genome shotgun (WGS) entry which is preliminary data.</text>
</comment>
<evidence type="ECO:0000313" key="1">
    <source>
        <dbReference type="EMBL" id="GIY21908.1"/>
    </source>
</evidence>
<name>A0AAV4RHU2_9ARAC</name>
<dbReference type="Proteomes" id="UP001054837">
    <property type="component" value="Unassembled WGS sequence"/>
</dbReference>
<protein>
    <submittedName>
        <fullName evidence="1">Uncharacterized protein</fullName>
    </submittedName>
</protein>
<sequence length="94" mass="10701">MAPSYSRCILRKTGRTFYERPCIAICGNKVRATTAEKVFMDEERLTPQQVGRRLLHMAKEIERQHLPPSQVSSLHISTALSLVLAFLAENFINL</sequence>
<accession>A0AAV4RHU2</accession>
<proteinExistence type="predicted"/>
<organism evidence="1 2">
    <name type="scientific">Caerostris darwini</name>
    <dbReference type="NCBI Taxonomy" id="1538125"/>
    <lineage>
        <taxon>Eukaryota</taxon>
        <taxon>Metazoa</taxon>
        <taxon>Ecdysozoa</taxon>
        <taxon>Arthropoda</taxon>
        <taxon>Chelicerata</taxon>
        <taxon>Arachnida</taxon>
        <taxon>Araneae</taxon>
        <taxon>Araneomorphae</taxon>
        <taxon>Entelegynae</taxon>
        <taxon>Araneoidea</taxon>
        <taxon>Araneidae</taxon>
        <taxon>Caerostris</taxon>
    </lineage>
</organism>
<keyword evidence="2" id="KW-1185">Reference proteome</keyword>
<evidence type="ECO:0000313" key="2">
    <source>
        <dbReference type="Proteomes" id="UP001054837"/>
    </source>
</evidence>
<gene>
    <name evidence="1" type="ORF">CDAR_200231</name>
</gene>
<dbReference type="EMBL" id="BPLQ01006357">
    <property type="protein sequence ID" value="GIY21908.1"/>
    <property type="molecule type" value="Genomic_DNA"/>
</dbReference>